<evidence type="ECO:0000313" key="2">
    <source>
        <dbReference type="EMBL" id="MFL0266624.1"/>
    </source>
</evidence>
<dbReference type="GO" id="GO:0008237">
    <property type="term" value="F:metallopeptidase activity"/>
    <property type="evidence" value="ECO:0007669"/>
    <property type="project" value="UniProtKB-KW"/>
</dbReference>
<organism evidence="2 3">
    <name type="scientific">Candidatus Clostridium radicumherbarum</name>
    <dbReference type="NCBI Taxonomy" id="3381662"/>
    <lineage>
        <taxon>Bacteria</taxon>
        <taxon>Bacillati</taxon>
        <taxon>Bacillota</taxon>
        <taxon>Clostridia</taxon>
        <taxon>Eubacteriales</taxon>
        <taxon>Clostridiaceae</taxon>
        <taxon>Clostridium</taxon>
    </lineage>
</organism>
<feature type="transmembrane region" description="Helical" evidence="1">
    <location>
        <begin position="184"/>
        <end position="202"/>
    </location>
</feature>
<name>A0ABW8TMJ7_9CLOT</name>
<accession>A0ABW8TMJ7</accession>
<dbReference type="Pfam" id="PF10086">
    <property type="entry name" value="YhfC"/>
    <property type="match status" value="2"/>
</dbReference>
<proteinExistence type="predicted"/>
<dbReference type="PIRSF" id="PIRSF033101">
    <property type="entry name" value="UCP033101"/>
    <property type="match status" value="1"/>
</dbReference>
<keyword evidence="2" id="KW-0482">Metalloprotease</keyword>
<dbReference type="Proteomes" id="UP001623661">
    <property type="component" value="Unassembled WGS sequence"/>
</dbReference>
<gene>
    <name evidence="2" type="ORF">ACJDUH_00825</name>
</gene>
<protein>
    <submittedName>
        <fullName evidence="2">YhfC family intramembrane metalloprotease</fullName>
    </submittedName>
</protein>
<dbReference type="EMBL" id="JBJHZY010000001">
    <property type="protein sequence ID" value="MFL0266624.1"/>
    <property type="molecule type" value="Genomic_DNA"/>
</dbReference>
<feature type="transmembrane region" description="Helical" evidence="1">
    <location>
        <begin position="159"/>
        <end position="177"/>
    </location>
</feature>
<evidence type="ECO:0000256" key="1">
    <source>
        <dbReference type="SAM" id="Phobius"/>
    </source>
</evidence>
<dbReference type="RefSeq" id="WP_406763254.1">
    <property type="nucleotide sequence ID" value="NZ_JBJHZY010000001.1"/>
</dbReference>
<sequence length="237" mass="26418">MVLNYSIFFMAISAFIGLFIPIIILVFLRKKYNASLKAALVGAAIFAIFQLATRLPLLQYLQKTYWYSYNLVVNPWLIYILLGLSAGIFEEVGRFVGIKYFLSGKQQWKNGIAYGIGHGGIEAIIFCGVPLILALINSLTTGIFPIVPSYMFLISGIERISAMIFHVGASLMVLYAVRERKNRYLLYAILAHGVLDSAIGFIKGVFFIELWAAAAALITLCFIIIKIKNNSLEKILS</sequence>
<feature type="transmembrane region" description="Helical" evidence="1">
    <location>
        <begin position="208"/>
        <end position="227"/>
    </location>
</feature>
<keyword evidence="1" id="KW-0472">Membrane</keyword>
<comment type="caution">
    <text evidence="2">The sequence shown here is derived from an EMBL/GenBank/DDBJ whole genome shotgun (WGS) entry which is preliminary data.</text>
</comment>
<feature type="transmembrane region" description="Helical" evidence="1">
    <location>
        <begin position="77"/>
        <end position="102"/>
    </location>
</feature>
<keyword evidence="3" id="KW-1185">Reference proteome</keyword>
<feature type="transmembrane region" description="Helical" evidence="1">
    <location>
        <begin position="6"/>
        <end position="28"/>
    </location>
</feature>
<reference evidence="2 3" key="1">
    <citation type="submission" date="2024-11" db="EMBL/GenBank/DDBJ databases">
        <authorList>
            <person name="Heng Y.C."/>
            <person name="Lim A.C.H."/>
            <person name="Lee J.K.Y."/>
            <person name="Kittelmann S."/>
        </authorList>
    </citation>
    <scope>NUCLEOTIDE SEQUENCE [LARGE SCALE GENOMIC DNA]</scope>
    <source>
        <strain evidence="2 3">WILCCON 0202</strain>
    </source>
</reference>
<keyword evidence="1" id="KW-1133">Transmembrane helix</keyword>
<keyword evidence="1" id="KW-0812">Transmembrane</keyword>
<evidence type="ECO:0000313" key="3">
    <source>
        <dbReference type="Proteomes" id="UP001623661"/>
    </source>
</evidence>
<keyword evidence="2" id="KW-0645">Protease</keyword>
<keyword evidence="2" id="KW-0378">Hydrolase</keyword>
<feature type="transmembrane region" description="Helical" evidence="1">
    <location>
        <begin position="40"/>
        <end position="57"/>
    </location>
</feature>
<dbReference type="InterPro" id="IPR011397">
    <property type="entry name" value="YhfC"/>
</dbReference>